<dbReference type="RefSeq" id="WP_119321920.1">
    <property type="nucleotide sequence ID" value="NZ_AP025739.1"/>
</dbReference>
<accession>A0A402CX40</accession>
<dbReference type="OrthoDB" id="248855at2"/>
<organism evidence="1 2">
    <name type="scientific">Capsulimonas corticalis</name>
    <dbReference type="NCBI Taxonomy" id="2219043"/>
    <lineage>
        <taxon>Bacteria</taxon>
        <taxon>Bacillati</taxon>
        <taxon>Armatimonadota</taxon>
        <taxon>Armatimonadia</taxon>
        <taxon>Capsulimonadales</taxon>
        <taxon>Capsulimonadaceae</taxon>
        <taxon>Capsulimonas</taxon>
    </lineage>
</organism>
<name>A0A402CX40_9BACT</name>
<sequence length="286" mass="31890">MSENTIWHKLQNIDRRIIYALLILSIVIPLFVPSISIPGVPSQQSKDFYNTIETIAKTDPDKIVIVSGMWSSGTRGENKWQTQAILTHLMMRHIHFAIISFDAQNNELTQQIADKVSLKYHYQYGVDYINWGYRPNSVFPQVLKGLVTNIPGTIKKDMHDRDVTKFPVMKDIKSIKDVKAIIDITPVSSLETWLGLVQGANNTPMLYAPTAVMAPDSYPYLDSHQVSGLLTGVKGAGDYEGLTGVKAFATRGAGALSLVYALIIFLVILGNIGYQQGRIHARRTQE</sequence>
<evidence type="ECO:0000313" key="2">
    <source>
        <dbReference type="Proteomes" id="UP000287394"/>
    </source>
</evidence>
<keyword evidence="2" id="KW-1185">Reference proteome</keyword>
<dbReference type="KEGG" id="ccot:CCAX7_44510"/>
<dbReference type="Proteomes" id="UP000287394">
    <property type="component" value="Chromosome"/>
</dbReference>
<gene>
    <name evidence="1" type="ORF">CCAX7_44510</name>
</gene>
<dbReference type="EMBL" id="AP025739">
    <property type="protein sequence ID" value="BDI32400.1"/>
    <property type="molecule type" value="Genomic_DNA"/>
</dbReference>
<proteinExistence type="predicted"/>
<evidence type="ECO:0000313" key="1">
    <source>
        <dbReference type="EMBL" id="BDI32400.1"/>
    </source>
</evidence>
<dbReference type="AlphaFoldDB" id="A0A402CX40"/>
<protein>
    <submittedName>
        <fullName evidence="1">Uncharacterized protein</fullName>
    </submittedName>
</protein>
<reference evidence="1 2" key="1">
    <citation type="journal article" date="2019" name="Int. J. Syst. Evol. Microbiol.">
        <title>Capsulimonas corticalis gen. nov., sp. nov., an aerobic capsulated bacterium, of a novel bacterial order, Capsulimonadales ord. nov., of the class Armatimonadia of the phylum Armatimonadetes.</title>
        <authorList>
            <person name="Li J."/>
            <person name="Kudo C."/>
            <person name="Tonouchi A."/>
        </authorList>
    </citation>
    <scope>NUCLEOTIDE SEQUENCE [LARGE SCALE GENOMIC DNA]</scope>
    <source>
        <strain evidence="1 2">AX-7</strain>
    </source>
</reference>